<dbReference type="EMBL" id="QMEY01000006">
    <property type="protein sequence ID" value="RBQ18909.1"/>
    <property type="molecule type" value="Genomic_DNA"/>
</dbReference>
<evidence type="ECO:0000313" key="2">
    <source>
        <dbReference type="EMBL" id="RBQ18909.1"/>
    </source>
</evidence>
<feature type="transmembrane region" description="Helical" evidence="1">
    <location>
        <begin position="36"/>
        <end position="54"/>
    </location>
</feature>
<sequence>MPVLIRAAVVGATLGVTLELFRAFGVPATEDGDDGLAFLGVILGIFILAQLLGWAAKVPWWPLVGALAPFAMFALMALPIAFDDWIPDNGVTDVLTLGLPVFTGYFLIAWLFAPGANAARAIALCAIIIACFAAEPVAGVLHDRERLGKLRAVDFPLVAPEIPGFQLDGLEEVYLPDTLSLEYHPDDPADQRWIEVRVAPAKSGTPKAVCAHPEPNWAWKSVEPCREAAPGVWTTRLENGYTVVYALHAGALVEVGGFHVKVEELVAVLPAFRPIAPERLVPLGRSL</sequence>
<dbReference type="AlphaFoldDB" id="A0A366LZY2"/>
<keyword evidence="1" id="KW-1133">Transmembrane helix</keyword>
<gene>
    <name evidence="2" type="ORF">DP939_17070</name>
</gene>
<dbReference type="RefSeq" id="WP_113981693.1">
    <property type="nucleotide sequence ID" value="NZ_QMEY01000006.1"/>
</dbReference>
<comment type="caution">
    <text evidence="2">The sequence shown here is derived from an EMBL/GenBank/DDBJ whole genome shotgun (WGS) entry which is preliminary data.</text>
</comment>
<evidence type="ECO:0000256" key="1">
    <source>
        <dbReference type="SAM" id="Phobius"/>
    </source>
</evidence>
<keyword evidence="3" id="KW-1185">Reference proteome</keyword>
<feature type="transmembrane region" description="Helical" evidence="1">
    <location>
        <begin position="94"/>
        <end position="113"/>
    </location>
</feature>
<keyword evidence="1" id="KW-0472">Membrane</keyword>
<organism evidence="2 3">
    <name type="scientific">Spongiactinospora rosea</name>
    <dbReference type="NCBI Taxonomy" id="2248750"/>
    <lineage>
        <taxon>Bacteria</taxon>
        <taxon>Bacillati</taxon>
        <taxon>Actinomycetota</taxon>
        <taxon>Actinomycetes</taxon>
        <taxon>Streptosporangiales</taxon>
        <taxon>Streptosporangiaceae</taxon>
        <taxon>Spongiactinospora</taxon>
    </lineage>
</organism>
<name>A0A366LZY2_9ACTN</name>
<accession>A0A366LZY2</accession>
<keyword evidence="1" id="KW-0812">Transmembrane</keyword>
<proteinExistence type="predicted"/>
<reference evidence="2 3" key="1">
    <citation type="submission" date="2018-06" db="EMBL/GenBank/DDBJ databases">
        <title>Sphaerisporangium craniellae sp. nov., isolated from a marine sponge in the South China Sea.</title>
        <authorList>
            <person name="Li L."/>
        </authorList>
    </citation>
    <scope>NUCLEOTIDE SEQUENCE [LARGE SCALE GENOMIC DNA]</scope>
    <source>
        <strain evidence="2 3">LHW63015</strain>
    </source>
</reference>
<feature type="transmembrane region" description="Helical" evidence="1">
    <location>
        <begin position="119"/>
        <end position="141"/>
    </location>
</feature>
<protein>
    <submittedName>
        <fullName evidence="2">Uncharacterized protein</fullName>
    </submittedName>
</protein>
<dbReference type="OrthoDB" id="3542563at2"/>
<feature type="transmembrane region" description="Helical" evidence="1">
    <location>
        <begin position="60"/>
        <end position="82"/>
    </location>
</feature>
<evidence type="ECO:0000313" key="3">
    <source>
        <dbReference type="Proteomes" id="UP000253303"/>
    </source>
</evidence>
<feature type="transmembrane region" description="Helical" evidence="1">
    <location>
        <begin position="6"/>
        <end position="24"/>
    </location>
</feature>
<dbReference type="Proteomes" id="UP000253303">
    <property type="component" value="Unassembled WGS sequence"/>
</dbReference>